<keyword evidence="3" id="KW-1185">Reference proteome</keyword>
<dbReference type="AlphaFoldDB" id="A0A8S1EBQ0"/>
<dbReference type="EMBL" id="CADEPM010000001">
    <property type="protein sequence ID" value="CAB3398047.1"/>
    <property type="molecule type" value="Genomic_DNA"/>
</dbReference>
<dbReference type="OrthoDB" id="5820420at2759"/>
<proteinExistence type="predicted"/>
<keyword evidence="1" id="KW-0732">Signal</keyword>
<sequence length="136" mass="15224">MQYFGSEFVISILLLLIVSVCSLPFEKKADIDMFTSAVNRANRLRYGKRSSSPIEYEESVFTFPIAKKATIDAFASAVNGANRLRYGKRSSSGNPGQRSKRGINTESLVASLNGAERLRYVGRMIFLDEIVFQIRT</sequence>
<reference evidence="2 3" key="1">
    <citation type="submission" date="2020-04" db="EMBL/GenBank/DDBJ databases">
        <authorList>
            <person name="Laetsch R D."/>
            <person name="Stevens L."/>
            <person name="Kumar S."/>
            <person name="Blaxter L. M."/>
        </authorList>
    </citation>
    <scope>NUCLEOTIDE SEQUENCE [LARGE SCALE GENOMIC DNA]</scope>
</reference>
<evidence type="ECO:0000256" key="1">
    <source>
        <dbReference type="SAM" id="SignalP"/>
    </source>
</evidence>
<dbReference type="Proteomes" id="UP000494206">
    <property type="component" value="Unassembled WGS sequence"/>
</dbReference>
<feature type="chain" id="PRO_5035911211" evidence="1">
    <location>
        <begin position="23"/>
        <end position="136"/>
    </location>
</feature>
<evidence type="ECO:0000313" key="2">
    <source>
        <dbReference type="EMBL" id="CAB3398047.1"/>
    </source>
</evidence>
<organism evidence="2 3">
    <name type="scientific">Caenorhabditis bovis</name>
    <dbReference type="NCBI Taxonomy" id="2654633"/>
    <lineage>
        <taxon>Eukaryota</taxon>
        <taxon>Metazoa</taxon>
        <taxon>Ecdysozoa</taxon>
        <taxon>Nematoda</taxon>
        <taxon>Chromadorea</taxon>
        <taxon>Rhabditida</taxon>
        <taxon>Rhabditina</taxon>
        <taxon>Rhabditomorpha</taxon>
        <taxon>Rhabditoidea</taxon>
        <taxon>Rhabditidae</taxon>
        <taxon>Peloderinae</taxon>
        <taxon>Caenorhabditis</taxon>
    </lineage>
</organism>
<gene>
    <name evidence="2" type="ORF">CBOVIS_LOCUS1374</name>
</gene>
<accession>A0A8S1EBQ0</accession>
<feature type="signal peptide" evidence="1">
    <location>
        <begin position="1"/>
        <end position="22"/>
    </location>
</feature>
<name>A0A8S1EBQ0_9PELO</name>
<evidence type="ECO:0000313" key="3">
    <source>
        <dbReference type="Proteomes" id="UP000494206"/>
    </source>
</evidence>
<protein>
    <submittedName>
        <fullName evidence="2">Uncharacterized protein</fullName>
    </submittedName>
</protein>
<comment type="caution">
    <text evidence="2">The sequence shown here is derived from an EMBL/GenBank/DDBJ whole genome shotgun (WGS) entry which is preliminary data.</text>
</comment>